<evidence type="ECO:0000313" key="2">
    <source>
        <dbReference type="Proteomes" id="UP000075398"/>
    </source>
</evidence>
<comment type="caution">
    <text evidence="1">The sequence shown here is derived from an EMBL/GenBank/DDBJ whole genome shotgun (WGS) entry which is preliminary data.</text>
</comment>
<protein>
    <submittedName>
        <fullName evidence="1">Uncharacterized protein</fullName>
    </submittedName>
</protein>
<gene>
    <name evidence="1" type="ORF">AMQ22_00017</name>
</gene>
<proteinExistence type="predicted"/>
<organism evidence="1 2">
    <name type="scientific">Candidatus Methanofastidiosum methylothiophilum</name>
    <dbReference type="NCBI Taxonomy" id="1705564"/>
    <lineage>
        <taxon>Archaea</taxon>
        <taxon>Methanobacteriati</taxon>
        <taxon>Methanobacteriota</taxon>
        <taxon>Stenosarchaea group</taxon>
        <taxon>Candidatus Methanofastidiosia</taxon>
        <taxon>Candidatus Methanofastidiosales</taxon>
        <taxon>Candidatus Methanofastidiosaceae</taxon>
        <taxon>Candidatus Methanofastidiosum</taxon>
    </lineage>
</organism>
<accession>A0A150J9R2</accession>
<dbReference type="EMBL" id="LNGC01000001">
    <property type="protein sequence ID" value="KYC53818.1"/>
    <property type="molecule type" value="Genomic_DNA"/>
</dbReference>
<name>A0A150J9R2_9EURY</name>
<sequence>MKKWTKNDKKELDKMFKEKKTSREIGKKLGRSRDAVDAKIAELRLVEKYGYRMEHKGIWNLWTPKEDWIVWYYKNHTLLNNKEIGELIGRSKSSVNNRFCNGMFAIKPPGDEMPEEVIELLGLKEVTIEDNRVLEVAENG</sequence>
<reference evidence="1 2" key="1">
    <citation type="journal article" date="2016" name="ISME J.">
        <title>Chasing the elusive Euryarchaeota class WSA2: genomes reveal a uniquely fastidious methyl-reducing methanogen.</title>
        <authorList>
            <person name="Nobu M.K."/>
            <person name="Narihiro T."/>
            <person name="Kuroda K."/>
            <person name="Mei R."/>
            <person name="Liu W.T."/>
        </authorList>
    </citation>
    <scope>NUCLEOTIDE SEQUENCE [LARGE SCALE GENOMIC DNA]</scope>
    <source>
        <strain evidence="1">U1lsi0528_Bin055</strain>
    </source>
</reference>
<evidence type="ECO:0000313" key="1">
    <source>
        <dbReference type="EMBL" id="KYC53818.1"/>
    </source>
</evidence>
<dbReference type="AlphaFoldDB" id="A0A150J9R2"/>
<dbReference type="Proteomes" id="UP000075398">
    <property type="component" value="Unassembled WGS sequence"/>
</dbReference>
<dbReference type="Gene3D" id="1.10.10.60">
    <property type="entry name" value="Homeodomain-like"/>
    <property type="match status" value="1"/>
</dbReference>